<proteinExistence type="predicted"/>
<protein>
    <submittedName>
        <fullName evidence="1">Translation initiation inhibitor YjgF</fullName>
    </submittedName>
</protein>
<dbReference type="OrthoDB" id="9799840at2"/>
<dbReference type="Proteomes" id="UP000324536">
    <property type="component" value="Chromosome"/>
</dbReference>
<organism evidence="1 2">
    <name type="scientific">Acetobacter vaccinii</name>
    <dbReference type="NCBI Taxonomy" id="2592655"/>
    <lineage>
        <taxon>Bacteria</taxon>
        <taxon>Pseudomonadati</taxon>
        <taxon>Pseudomonadota</taxon>
        <taxon>Alphaproteobacteria</taxon>
        <taxon>Acetobacterales</taxon>
        <taxon>Acetobacteraceae</taxon>
        <taxon>Acetobacter</taxon>
    </lineage>
</organism>
<gene>
    <name evidence="1" type="ORF">FLP30_02470</name>
</gene>
<dbReference type="Pfam" id="PF01042">
    <property type="entry name" value="Ribonuc_L-PSP"/>
    <property type="match status" value="1"/>
</dbReference>
<evidence type="ECO:0000313" key="2">
    <source>
        <dbReference type="Proteomes" id="UP000324536"/>
    </source>
</evidence>
<dbReference type="RefSeq" id="WP_149278304.1">
    <property type="nucleotide sequence ID" value="NZ_CP043506.1"/>
</dbReference>
<dbReference type="InterPro" id="IPR035959">
    <property type="entry name" value="RutC-like_sf"/>
</dbReference>
<evidence type="ECO:0000313" key="1">
    <source>
        <dbReference type="EMBL" id="QEO16759.1"/>
    </source>
</evidence>
<dbReference type="EMBL" id="CP043506">
    <property type="protein sequence ID" value="QEO16759.1"/>
    <property type="molecule type" value="Genomic_DNA"/>
</dbReference>
<sequence length="132" mass="14713">MKNRKNERNSRQASTAPRVCQTVDGLLLKNLHAAEFKGVDVADQCRAAFEQGEALLKEYGFTLRDVTQLVCLIADADNFPACFPVFRQYFGEASPAMRLIWLKNTPRSAPGVTFDLLVTHYDEDMGDAELAA</sequence>
<dbReference type="KEGG" id="acek:FLP30_02470"/>
<dbReference type="SUPFAM" id="SSF55298">
    <property type="entry name" value="YjgF-like"/>
    <property type="match status" value="1"/>
</dbReference>
<reference evidence="1 2" key="1">
    <citation type="submission" date="2019-09" db="EMBL/GenBank/DDBJ databases">
        <title>Genome sequencing of strain KACC 21233.</title>
        <authorList>
            <person name="Heo J."/>
            <person name="Kim S.-J."/>
            <person name="Kim J.-S."/>
            <person name="Hong S.-B."/>
            <person name="Kwon S.-W."/>
        </authorList>
    </citation>
    <scope>NUCLEOTIDE SEQUENCE [LARGE SCALE GENOMIC DNA]</scope>
    <source>
        <strain evidence="1 2">KACC 21233</strain>
    </source>
</reference>
<keyword evidence="2" id="KW-1185">Reference proteome</keyword>
<dbReference type="AlphaFoldDB" id="A0A5C1YNJ6"/>
<accession>A0A5C1YNJ6</accession>
<dbReference type="Gene3D" id="3.30.1330.40">
    <property type="entry name" value="RutC-like"/>
    <property type="match status" value="1"/>
</dbReference>
<name>A0A5C1YNJ6_9PROT</name>
<dbReference type="InterPro" id="IPR006175">
    <property type="entry name" value="YjgF/YER057c/UK114"/>
</dbReference>